<dbReference type="AlphaFoldDB" id="A0A446BTA7"/>
<sequence length="537" mass="58270">MSSRETELHASPNGAVKIRSVVSKLDDDTLLQRLGKRPLLKRSFNFMSMLGFSCSALLSWEGVLVTSVSGLLNGGPAGVIWGFLINWVGMMSVYATMAELASIAPTAGGQYHWVAMMAPKSSRNFLAYLTAWLTTLAWQAMAVSTAYIIATMLQGIIILSQGPEPTYVPENYQTVLILWASVIFAVVMNSTTGRALARFEGLVLVLHLAGFFGVLVPMVYFVPHGIAGSNDARTVFGTFLNTGGWSSQGLSFLVGFPQVGTSLIGADCAVHMSEEIKSASVVVPRALLYTIFINGLLAFGMIVGLMFSITDLDSALEASNTMFYPFLEIFRTAVNSTAGAVAMACVILVLAVASAVGVYASASRMMWSFSRDRGLPFSKLLVKLTKNALPFNCILATLTITVLLSLVALGSSVALNALLSLIIAALFSTYLLVTTLLLWRRTTGAIQPYVVGAESLDADSLAWGPWKLPEPFGVLNNVFACVYCVFLLFWSLWPQYTPTTPTTMNWSVLIWGFVVLASVTWWVLRARHYFKGPIREV</sequence>
<name>A0A446BTA7_9PEZI</name>
<feature type="transmembrane region" description="Helical" evidence="6">
    <location>
        <begin position="389"/>
        <end position="411"/>
    </location>
</feature>
<feature type="transmembrane region" description="Helical" evidence="6">
    <location>
        <begin position="286"/>
        <end position="309"/>
    </location>
</feature>
<keyword evidence="3 6" id="KW-0812">Transmembrane</keyword>
<proteinExistence type="predicted"/>
<evidence type="ECO:0000256" key="1">
    <source>
        <dbReference type="ARBA" id="ARBA00004141"/>
    </source>
</evidence>
<dbReference type="GO" id="GO:0022857">
    <property type="term" value="F:transmembrane transporter activity"/>
    <property type="evidence" value="ECO:0007669"/>
    <property type="project" value="InterPro"/>
</dbReference>
<feature type="transmembrane region" description="Helical" evidence="6">
    <location>
        <begin position="43"/>
        <end position="60"/>
    </location>
</feature>
<keyword evidence="4 6" id="KW-1133">Transmembrane helix</keyword>
<feature type="transmembrane region" description="Helical" evidence="6">
    <location>
        <begin position="417"/>
        <end position="439"/>
    </location>
</feature>
<evidence type="ECO:0000256" key="4">
    <source>
        <dbReference type="ARBA" id="ARBA00022989"/>
    </source>
</evidence>
<evidence type="ECO:0000256" key="6">
    <source>
        <dbReference type="SAM" id="Phobius"/>
    </source>
</evidence>
<dbReference type="PIRSF" id="PIRSF006060">
    <property type="entry name" value="AA_transporter"/>
    <property type="match status" value="1"/>
</dbReference>
<dbReference type="InterPro" id="IPR002293">
    <property type="entry name" value="AA/rel_permease1"/>
</dbReference>
<feature type="transmembrane region" description="Helical" evidence="6">
    <location>
        <begin position="202"/>
        <end position="223"/>
    </location>
</feature>
<keyword evidence="5 6" id="KW-0472">Membrane</keyword>
<gene>
    <name evidence="7" type="ORF">TT172_LOCUS8150</name>
</gene>
<feature type="transmembrane region" description="Helical" evidence="6">
    <location>
        <begin position="505"/>
        <end position="524"/>
    </location>
</feature>
<evidence type="ECO:0000256" key="2">
    <source>
        <dbReference type="ARBA" id="ARBA00022448"/>
    </source>
</evidence>
<keyword evidence="2" id="KW-0813">Transport</keyword>
<reference evidence="7 8" key="1">
    <citation type="submission" date="2018-04" db="EMBL/GenBank/DDBJ databases">
        <authorList>
            <person name="Huttner S."/>
            <person name="Dainat J."/>
        </authorList>
    </citation>
    <scope>NUCLEOTIDE SEQUENCE [LARGE SCALE GENOMIC DNA]</scope>
</reference>
<evidence type="ECO:0000313" key="8">
    <source>
        <dbReference type="Proteomes" id="UP000289323"/>
    </source>
</evidence>
<protein>
    <submittedName>
        <fullName evidence="7">A21fcebe-0ef7-4663-bef4-a71629d3eb89</fullName>
    </submittedName>
</protein>
<evidence type="ECO:0000313" key="7">
    <source>
        <dbReference type="EMBL" id="SPQ25731.1"/>
    </source>
</evidence>
<feature type="transmembrane region" description="Helical" evidence="6">
    <location>
        <begin position="243"/>
        <end position="265"/>
    </location>
</feature>
<dbReference type="GO" id="GO:0016020">
    <property type="term" value="C:membrane"/>
    <property type="evidence" value="ECO:0007669"/>
    <property type="project" value="UniProtKB-SubCell"/>
</dbReference>
<dbReference type="PANTHER" id="PTHR45649">
    <property type="entry name" value="AMINO-ACID PERMEASE BAT1"/>
    <property type="match status" value="1"/>
</dbReference>
<evidence type="ECO:0000256" key="5">
    <source>
        <dbReference type="ARBA" id="ARBA00023136"/>
    </source>
</evidence>
<dbReference type="Pfam" id="PF13520">
    <property type="entry name" value="AA_permease_2"/>
    <property type="match status" value="1"/>
</dbReference>
<accession>A0A446BTA7</accession>
<feature type="transmembrane region" description="Helical" evidence="6">
    <location>
        <begin position="172"/>
        <end position="190"/>
    </location>
</feature>
<dbReference type="PANTHER" id="PTHR45649:SF1">
    <property type="entry name" value="TRANSPORTER, PUTATIVE (EUROFUNG)-RELATED"/>
    <property type="match status" value="1"/>
</dbReference>
<feature type="transmembrane region" description="Helical" evidence="6">
    <location>
        <begin position="474"/>
        <end position="493"/>
    </location>
</feature>
<feature type="transmembrane region" description="Helical" evidence="6">
    <location>
        <begin position="125"/>
        <end position="152"/>
    </location>
</feature>
<dbReference type="Proteomes" id="UP000289323">
    <property type="component" value="Unassembled WGS sequence"/>
</dbReference>
<organism evidence="7 8">
    <name type="scientific">Thermothielavioides terrestris</name>
    <dbReference type="NCBI Taxonomy" id="2587410"/>
    <lineage>
        <taxon>Eukaryota</taxon>
        <taxon>Fungi</taxon>
        <taxon>Dikarya</taxon>
        <taxon>Ascomycota</taxon>
        <taxon>Pezizomycotina</taxon>
        <taxon>Sordariomycetes</taxon>
        <taxon>Sordariomycetidae</taxon>
        <taxon>Sordariales</taxon>
        <taxon>Chaetomiaceae</taxon>
        <taxon>Thermothielavioides</taxon>
    </lineage>
</organism>
<comment type="subcellular location">
    <subcellularLocation>
        <location evidence="1">Membrane</location>
        <topology evidence="1">Multi-pass membrane protein</topology>
    </subcellularLocation>
</comment>
<evidence type="ECO:0000256" key="3">
    <source>
        <dbReference type="ARBA" id="ARBA00022692"/>
    </source>
</evidence>
<dbReference type="EMBL" id="OUUZ01000015">
    <property type="protein sequence ID" value="SPQ25731.1"/>
    <property type="molecule type" value="Genomic_DNA"/>
</dbReference>
<feature type="transmembrane region" description="Helical" evidence="6">
    <location>
        <begin position="80"/>
        <end position="104"/>
    </location>
</feature>
<dbReference type="Gene3D" id="1.20.1740.10">
    <property type="entry name" value="Amino acid/polyamine transporter I"/>
    <property type="match status" value="1"/>
</dbReference>
<feature type="transmembrane region" description="Helical" evidence="6">
    <location>
        <begin position="329"/>
        <end position="362"/>
    </location>
</feature>